<keyword evidence="10" id="KW-1185">Reference proteome</keyword>
<evidence type="ECO:0000256" key="5">
    <source>
        <dbReference type="ARBA" id="ARBA00022827"/>
    </source>
</evidence>
<dbReference type="GO" id="GO:0004368">
    <property type="term" value="F:glycerol-3-phosphate dehydrogenase (quinone) activity"/>
    <property type="evidence" value="ECO:0007669"/>
    <property type="project" value="InterPro"/>
</dbReference>
<dbReference type="Gene3D" id="3.30.9.10">
    <property type="entry name" value="D-Amino Acid Oxidase, subunit A, domain 2"/>
    <property type="match status" value="1"/>
</dbReference>
<feature type="domain" description="Alpha-glycerophosphate oxidase C-terminal" evidence="8">
    <location>
        <begin position="405"/>
        <end position="525"/>
    </location>
</feature>
<reference evidence="9 10" key="1">
    <citation type="submission" date="2014-09" db="EMBL/GenBank/DDBJ databases">
        <title>Sporocytophaga myxococcoides PG-01 genome sequencing.</title>
        <authorList>
            <person name="Liu L."/>
            <person name="Gao P.J."/>
            <person name="Chen G.J."/>
            <person name="Wang L.S."/>
        </authorList>
    </citation>
    <scope>NUCLEOTIDE SEQUENCE [LARGE SCALE GENOMIC DNA]</scope>
    <source>
        <strain evidence="9 10">PG-01</strain>
    </source>
</reference>
<dbReference type="InterPro" id="IPR031656">
    <property type="entry name" value="DAO_C"/>
</dbReference>
<dbReference type="InterPro" id="IPR036188">
    <property type="entry name" value="FAD/NAD-bd_sf"/>
</dbReference>
<dbReference type="OrthoDB" id="9766796at2"/>
<dbReference type="InterPro" id="IPR038299">
    <property type="entry name" value="DAO_C_sf"/>
</dbReference>
<dbReference type="Pfam" id="PF01266">
    <property type="entry name" value="DAO"/>
    <property type="match status" value="1"/>
</dbReference>
<dbReference type="Gene3D" id="3.50.50.60">
    <property type="entry name" value="FAD/NAD(P)-binding domain"/>
    <property type="match status" value="1"/>
</dbReference>
<protein>
    <submittedName>
        <fullName evidence="9">Glycerol-3-phosphate dehydrogenase</fullName>
    </submittedName>
</protein>
<dbReference type="EMBL" id="BBLT01000003">
    <property type="protein sequence ID" value="GAL84589.1"/>
    <property type="molecule type" value="Genomic_DNA"/>
</dbReference>
<evidence type="ECO:0000259" key="7">
    <source>
        <dbReference type="Pfam" id="PF01266"/>
    </source>
</evidence>
<dbReference type="Pfam" id="PF16901">
    <property type="entry name" value="DAO_C"/>
    <property type="match status" value="1"/>
</dbReference>
<dbReference type="InterPro" id="IPR000447">
    <property type="entry name" value="G3P_DH_FAD-dep"/>
</dbReference>
<dbReference type="STRING" id="153721.MYP_1817"/>
<proteinExistence type="inferred from homology"/>
<dbReference type="PANTHER" id="PTHR11985">
    <property type="entry name" value="GLYCEROL-3-PHOSPHATE DEHYDROGENASE"/>
    <property type="match status" value="1"/>
</dbReference>
<dbReference type="SUPFAM" id="SSF51905">
    <property type="entry name" value="FAD/NAD(P)-binding domain"/>
    <property type="match status" value="1"/>
</dbReference>
<dbReference type="RefSeq" id="WP_045461735.1">
    <property type="nucleotide sequence ID" value="NZ_BBLT01000003.1"/>
</dbReference>
<comment type="caution">
    <text evidence="9">The sequence shown here is derived from an EMBL/GenBank/DDBJ whole genome shotgun (WGS) entry which is preliminary data.</text>
</comment>
<evidence type="ECO:0000313" key="9">
    <source>
        <dbReference type="EMBL" id="GAL84589.1"/>
    </source>
</evidence>
<comment type="similarity">
    <text evidence="2">Belongs to the FAD-dependent glycerol-3-phosphate dehydrogenase family.</text>
</comment>
<keyword evidence="3" id="KW-0285">Flavoprotein</keyword>
<evidence type="ECO:0000256" key="3">
    <source>
        <dbReference type="ARBA" id="ARBA00022630"/>
    </source>
</evidence>
<dbReference type="PANTHER" id="PTHR11985:SF35">
    <property type="entry name" value="ANAEROBIC GLYCEROL-3-PHOSPHATE DEHYDROGENASE SUBUNIT A"/>
    <property type="match status" value="1"/>
</dbReference>
<name>A0A098LDR0_9BACT</name>
<keyword evidence="5" id="KW-0274">FAD</keyword>
<evidence type="ECO:0000256" key="4">
    <source>
        <dbReference type="ARBA" id="ARBA00022798"/>
    </source>
</evidence>
<evidence type="ECO:0000313" key="10">
    <source>
        <dbReference type="Proteomes" id="UP000030185"/>
    </source>
</evidence>
<dbReference type="GO" id="GO:0006071">
    <property type="term" value="P:glycerol metabolic process"/>
    <property type="evidence" value="ECO:0007669"/>
    <property type="project" value="UniProtKB-KW"/>
</dbReference>
<comment type="cofactor">
    <cofactor evidence="1">
        <name>FAD</name>
        <dbReference type="ChEBI" id="CHEBI:57692"/>
    </cofactor>
</comment>
<dbReference type="InterPro" id="IPR006076">
    <property type="entry name" value="FAD-dep_OxRdtase"/>
</dbReference>
<dbReference type="PROSITE" id="PS00978">
    <property type="entry name" value="FAD_G3PDH_2"/>
    <property type="match status" value="1"/>
</dbReference>
<dbReference type="Gene3D" id="1.10.8.870">
    <property type="entry name" value="Alpha-glycerophosphate oxidase, cap domain"/>
    <property type="match status" value="1"/>
</dbReference>
<keyword evidence="6" id="KW-0560">Oxidoreductase</keyword>
<accession>A0A098LDR0</accession>
<gene>
    <name evidence="9" type="ORF">MYP_1817</name>
</gene>
<evidence type="ECO:0000256" key="1">
    <source>
        <dbReference type="ARBA" id="ARBA00001974"/>
    </source>
</evidence>
<feature type="domain" description="FAD dependent oxidoreductase" evidence="7">
    <location>
        <begin position="22"/>
        <end position="348"/>
    </location>
</feature>
<dbReference type="eggNOG" id="COG0578">
    <property type="taxonomic scope" value="Bacteria"/>
</dbReference>
<keyword evidence="4" id="KW-0319">Glycerol metabolism</keyword>
<evidence type="ECO:0000256" key="6">
    <source>
        <dbReference type="ARBA" id="ARBA00023002"/>
    </source>
</evidence>
<dbReference type="AlphaFoldDB" id="A0A098LDR0"/>
<evidence type="ECO:0000259" key="8">
    <source>
        <dbReference type="Pfam" id="PF16901"/>
    </source>
</evidence>
<dbReference type="PRINTS" id="PR01001">
    <property type="entry name" value="FADG3PDH"/>
</dbReference>
<dbReference type="GO" id="GO:0046168">
    <property type="term" value="P:glycerol-3-phosphate catabolic process"/>
    <property type="evidence" value="ECO:0007669"/>
    <property type="project" value="TreeGrafter"/>
</dbReference>
<sequence length="542" mass="60756">MIGFSNKNRGLFNSRLKNEKFDVLIIGGGITGAGILLDAQTRGLKAALIEMQDFAQGTSSRSTKLIHGGLRYLKQLEFALVAEVGKERAIVHKNAPHLTVAERMLLPLTEKGSIGKLGARFGLWLYDFLAGVKKGERRIMLSADDVLKIEPLLDRTMTIGGALYYEYRTDDSRLTFEIIKEGMLRGGLAINYLKAETMLFNAERMIVGVKAKDLITEETFSINADYVINATGPWVDETDALDQSSKKSKIIHTKGVHIVVDHKKLPISQSVYFDVPDGRMVFAIPREGKTYIGTTDTFYTGDMINPEITFEDRQYLVNATNQIFTNVNLELSDIESGWAGLRPLVREEGKSPSAISRKDEVFEYESGLITIAGGKLTGYRKMAEKVVDIIRKRIKAERSKDIGSCQTAEIQLAGGKFSENIENVLAFFIKEGDKIGLSAKETEKIFYRFGSNTGKVLNFANGVPLSGLPLYWSIQLQYCLEEEMIAGAEDFFVRRTGALYFDILEVRDHKEAVINHIANYFQWSDIVKEKSFKLIDNLLLNF</sequence>
<organism evidence="9 10">
    <name type="scientific">Sporocytophaga myxococcoides</name>
    <dbReference type="NCBI Taxonomy" id="153721"/>
    <lineage>
        <taxon>Bacteria</taxon>
        <taxon>Pseudomonadati</taxon>
        <taxon>Bacteroidota</taxon>
        <taxon>Cytophagia</taxon>
        <taxon>Cytophagales</taxon>
        <taxon>Cytophagaceae</taxon>
        <taxon>Sporocytophaga</taxon>
    </lineage>
</organism>
<evidence type="ECO:0000256" key="2">
    <source>
        <dbReference type="ARBA" id="ARBA00007330"/>
    </source>
</evidence>
<dbReference type="Proteomes" id="UP000030185">
    <property type="component" value="Unassembled WGS sequence"/>
</dbReference>